<name>A0A453GVF2_AEGTS</name>
<reference evidence="2" key="4">
    <citation type="submission" date="2019-03" db="UniProtKB">
        <authorList>
            <consortium name="EnsemblPlants"/>
        </authorList>
    </citation>
    <scope>IDENTIFICATION</scope>
</reference>
<evidence type="ECO:0000313" key="2">
    <source>
        <dbReference type="EnsemblPlants" id="AET3Gv21227200.12"/>
    </source>
</evidence>
<evidence type="ECO:0000313" key="3">
    <source>
        <dbReference type="Proteomes" id="UP000015105"/>
    </source>
</evidence>
<keyword evidence="3" id="KW-1185">Reference proteome</keyword>
<dbReference type="Proteomes" id="UP000015105">
    <property type="component" value="Chromosome 3D"/>
</dbReference>
<dbReference type="EnsemblPlants" id="AET3Gv21227200.12">
    <property type="protein sequence ID" value="AET3Gv21227200.12"/>
    <property type="gene ID" value="AET3Gv21227200"/>
</dbReference>
<reference evidence="3" key="2">
    <citation type="journal article" date="2017" name="Nat. Plants">
        <title>The Aegilops tauschii genome reveals multiple impacts of transposons.</title>
        <authorList>
            <person name="Zhao G."/>
            <person name="Zou C."/>
            <person name="Li K."/>
            <person name="Wang K."/>
            <person name="Li T."/>
            <person name="Gao L."/>
            <person name="Zhang X."/>
            <person name="Wang H."/>
            <person name="Yang Z."/>
            <person name="Liu X."/>
            <person name="Jiang W."/>
            <person name="Mao L."/>
            <person name="Kong X."/>
            <person name="Jiao Y."/>
            <person name="Jia J."/>
        </authorList>
    </citation>
    <scope>NUCLEOTIDE SEQUENCE [LARGE SCALE GENOMIC DNA]</scope>
    <source>
        <strain evidence="3">cv. AL8/78</strain>
    </source>
</reference>
<reference evidence="2" key="3">
    <citation type="journal article" date="2017" name="Nature">
        <title>Genome sequence of the progenitor of the wheat D genome Aegilops tauschii.</title>
        <authorList>
            <person name="Luo M.C."/>
            <person name="Gu Y.Q."/>
            <person name="Puiu D."/>
            <person name="Wang H."/>
            <person name="Twardziok S.O."/>
            <person name="Deal K.R."/>
            <person name="Huo N."/>
            <person name="Zhu T."/>
            <person name="Wang L."/>
            <person name="Wang Y."/>
            <person name="McGuire P.E."/>
            <person name="Liu S."/>
            <person name="Long H."/>
            <person name="Ramasamy R.K."/>
            <person name="Rodriguez J.C."/>
            <person name="Van S.L."/>
            <person name="Yuan L."/>
            <person name="Wang Z."/>
            <person name="Xia Z."/>
            <person name="Xiao L."/>
            <person name="Anderson O.D."/>
            <person name="Ouyang S."/>
            <person name="Liang Y."/>
            <person name="Zimin A.V."/>
            <person name="Pertea G."/>
            <person name="Qi P."/>
            <person name="Bennetzen J.L."/>
            <person name="Dai X."/>
            <person name="Dawson M.W."/>
            <person name="Muller H.G."/>
            <person name="Kugler K."/>
            <person name="Rivarola-Duarte L."/>
            <person name="Spannagl M."/>
            <person name="Mayer K.F.X."/>
            <person name="Lu F.H."/>
            <person name="Bevan M.W."/>
            <person name="Leroy P."/>
            <person name="Li P."/>
            <person name="You F.M."/>
            <person name="Sun Q."/>
            <person name="Liu Z."/>
            <person name="Lyons E."/>
            <person name="Wicker T."/>
            <person name="Salzberg S.L."/>
            <person name="Devos K.M."/>
            <person name="Dvorak J."/>
        </authorList>
    </citation>
    <scope>NUCLEOTIDE SEQUENCE [LARGE SCALE GENOMIC DNA]</scope>
    <source>
        <strain evidence="2">cv. AL8/78</strain>
    </source>
</reference>
<feature type="compositionally biased region" description="Basic residues" evidence="1">
    <location>
        <begin position="19"/>
        <end position="28"/>
    </location>
</feature>
<accession>A0A453GVF2</accession>
<proteinExistence type="predicted"/>
<reference evidence="3" key="1">
    <citation type="journal article" date="2014" name="Science">
        <title>Ancient hybridizations among the ancestral genomes of bread wheat.</title>
        <authorList>
            <consortium name="International Wheat Genome Sequencing Consortium,"/>
            <person name="Marcussen T."/>
            <person name="Sandve S.R."/>
            <person name="Heier L."/>
            <person name="Spannagl M."/>
            <person name="Pfeifer M."/>
            <person name="Jakobsen K.S."/>
            <person name="Wulff B.B."/>
            <person name="Steuernagel B."/>
            <person name="Mayer K.F."/>
            <person name="Olsen O.A."/>
        </authorList>
    </citation>
    <scope>NUCLEOTIDE SEQUENCE [LARGE SCALE GENOMIC DNA]</scope>
    <source>
        <strain evidence="3">cv. AL8/78</strain>
    </source>
</reference>
<feature type="compositionally biased region" description="Basic and acidic residues" evidence="1">
    <location>
        <begin position="59"/>
        <end position="68"/>
    </location>
</feature>
<organism evidence="2 3">
    <name type="scientific">Aegilops tauschii subsp. strangulata</name>
    <name type="common">Goatgrass</name>
    <dbReference type="NCBI Taxonomy" id="200361"/>
    <lineage>
        <taxon>Eukaryota</taxon>
        <taxon>Viridiplantae</taxon>
        <taxon>Streptophyta</taxon>
        <taxon>Embryophyta</taxon>
        <taxon>Tracheophyta</taxon>
        <taxon>Spermatophyta</taxon>
        <taxon>Magnoliopsida</taxon>
        <taxon>Liliopsida</taxon>
        <taxon>Poales</taxon>
        <taxon>Poaceae</taxon>
        <taxon>BOP clade</taxon>
        <taxon>Pooideae</taxon>
        <taxon>Triticodae</taxon>
        <taxon>Triticeae</taxon>
        <taxon>Triticinae</taxon>
        <taxon>Aegilops</taxon>
    </lineage>
</organism>
<feature type="region of interest" description="Disordered" evidence="1">
    <location>
        <begin position="17"/>
        <end position="68"/>
    </location>
</feature>
<reference evidence="2" key="5">
    <citation type="journal article" date="2021" name="G3 (Bethesda)">
        <title>Aegilops tauschii genome assembly Aet v5.0 features greater sequence contiguity and improved annotation.</title>
        <authorList>
            <person name="Wang L."/>
            <person name="Zhu T."/>
            <person name="Rodriguez J.C."/>
            <person name="Deal K.R."/>
            <person name="Dubcovsky J."/>
            <person name="McGuire P.E."/>
            <person name="Lux T."/>
            <person name="Spannagl M."/>
            <person name="Mayer K.F.X."/>
            <person name="Baldrich P."/>
            <person name="Meyers B.C."/>
            <person name="Huo N."/>
            <person name="Gu Y.Q."/>
            <person name="Zhou H."/>
            <person name="Devos K.M."/>
            <person name="Bennetzen J.L."/>
            <person name="Unver T."/>
            <person name="Budak H."/>
            <person name="Gulick P.J."/>
            <person name="Galiba G."/>
            <person name="Kalapos B."/>
            <person name="Nelson D.R."/>
            <person name="Li P."/>
            <person name="You F.M."/>
            <person name="Luo M.C."/>
            <person name="Dvorak J."/>
        </authorList>
    </citation>
    <scope>NUCLEOTIDE SEQUENCE [LARGE SCALE GENOMIC DNA]</scope>
    <source>
        <strain evidence="2">cv. AL8/78</strain>
    </source>
</reference>
<evidence type="ECO:0000256" key="1">
    <source>
        <dbReference type="SAM" id="MobiDB-lite"/>
    </source>
</evidence>
<protein>
    <submittedName>
        <fullName evidence="2">Uncharacterized protein</fullName>
    </submittedName>
</protein>
<dbReference type="Gramene" id="AET3Gv21227200.12">
    <property type="protein sequence ID" value="AET3Gv21227200.12"/>
    <property type="gene ID" value="AET3Gv21227200"/>
</dbReference>
<dbReference type="AlphaFoldDB" id="A0A453GVF2"/>
<sequence length="105" mass="11607">PSRIMTSGPHLGQVYQKSHVAKNSRRIHQSCPIPSGPITSPEPQTKPRERSIQAGVTRRRLDSSRRRDNQPLVIPALDFVAVLGSVGSRFDFAAHLPARLFRASS</sequence>